<dbReference type="Proteomes" id="UP001187192">
    <property type="component" value="Unassembled WGS sequence"/>
</dbReference>
<dbReference type="AlphaFoldDB" id="A0AA88AKS2"/>
<evidence type="ECO:0000313" key="2">
    <source>
        <dbReference type="Proteomes" id="UP001187192"/>
    </source>
</evidence>
<accession>A0AA88AKS2</accession>
<proteinExistence type="predicted"/>
<protein>
    <submittedName>
        <fullName evidence="1">Uncharacterized protein</fullName>
    </submittedName>
</protein>
<gene>
    <name evidence="1" type="ORF">TIFTF001_024101</name>
</gene>
<comment type="caution">
    <text evidence="1">The sequence shown here is derived from an EMBL/GenBank/DDBJ whole genome shotgun (WGS) entry which is preliminary data.</text>
</comment>
<organism evidence="1 2">
    <name type="scientific">Ficus carica</name>
    <name type="common">Common fig</name>
    <dbReference type="NCBI Taxonomy" id="3494"/>
    <lineage>
        <taxon>Eukaryota</taxon>
        <taxon>Viridiplantae</taxon>
        <taxon>Streptophyta</taxon>
        <taxon>Embryophyta</taxon>
        <taxon>Tracheophyta</taxon>
        <taxon>Spermatophyta</taxon>
        <taxon>Magnoliopsida</taxon>
        <taxon>eudicotyledons</taxon>
        <taxon>Gunneridae</taxon>
        <taxon>Pentapetalae</taxon>
        <taxon>rosids</taxon>
        <taxon>fabids</taxon>
        <taxon>Rosales</taxon>
        <taxon>Moraceae</taxon>
        <taxon>Ficeae</taxon>
        <taxon>Ficus</taxon>
    </lineage>
</organism>
<dbReference type="PANTHER" id="PTHR48449:SF1">
    <property type="entry name" value="DUF1985 DOMAIN-CONTAINING PROTEIN"/>
    <property type="match status" value="1"/>
</dbReference>
<dbReference type="EMBL" id="BTGU01000054">
    <property type="protein sequence ID" value="GMN54977.1"/>
    <property type="molecule type" value="Genomic_DNA"/>
</dbReference>
<name>A0AA88AKS2_FICCA</name>
<reference evidence="1" key="1">
    <citation type="submission" date="2023-07" db="EMBL/GenBank/DDBJ databases">
        <title>draft genome sequence of fig (Ficus carica).</title>
        <authorList>
            <person name="Takahashi T."/>
            <person name="Nishimura K."/>
        </authorList>
    </citation>
    <scope>NUCLEOTIDE SEQUENCE</scope>
</reference>
<keyword evidence="2" id="KW-1185">Reference proteome</keyword>
<dbReference type="PANTHER" id="PTHR48449">
    <property type="entry name" value="DUF1985 DOMAIN-CONTAINING PROTEIN"/>
    <property type="match status" value="1"/>
</dbReference>
<evidence type="ECO:0000313" key="1">
    <source>
        <dbReference type="EMBL" id="GMN54977.1"/>
    </source>
</evidence>
<sequence length="151" mass="16957">MEVQLSNVKFDNDDDAVKVGLLYMIFYIPLANANSMKIDPKYFALADNLEEFNAIPLGVLSWEATRAAIHNAVENRLASKKRPLKKVDKVHYNIAGFPRALLVWAYESIPTIAGKFTTKHVEANPRMLSWTSADNVKFNDVTSTLITIGEK</sequence>